<evidence type="ECO:0000256" key="1">
    <source>
        <dbReference type="SAM" id="MobiDB-lite"/>
    </source>
</evidence>
<feature type="region of interest" description="Disordered" evidence="1">
    <location>
        <begin position="47"/>
        <end position="102"/>
    </location>
</feature>
<dbReference type="KEGG" id="naf:GQ61_08110"/>
<dbReference type="CDD" id="cd17470">
    <property type="entry name" value="T3SS_Flik_C"/>
    <property type="match status" value="1"/>
</dbReference>
<organism evidence="3 4">
    <name type="scientific">Candidatus Nucleicultrix amoebiphila FS5</name>
    <dbReference type="NCBI Taxonomy" id="1414854"/>
    <lineage>
        <taxon>Bacteria</taxon>
        <taxon>Pseudomonadati</taxon>
        <taxon>Pseudomonadota</taxon>
        <taxon>Alphaproteobacteria</taxon>
        <taxon>Holosporales</taxon>
        <taxon>Candidatus Nucleicultricaceae</taxon>
        <taxon>Candidatus Nucleicultrix</taxon>
    </lineage>
</organism>
<dbReference type="Proteomes" id="UP000237351">
    <property type="component" value="Chromosome"/>
</dbReference>
<feature type="domain" description="Flagellar hook-length control protein-like C-terminal" evidence="2">
    <location>
        <begin position="360"/>
        <end position="437"/>
    </location>
</feature>
<dbReference type="EMBL" id="CP008743">
    <property type="protein sequence ID" value="ARN85257.1"/>
    <property type="molecule type" value="Genomic_DNA"/>
</dbReference>
<sequence length="479" mass="54280">MALEMPTMQMPQVNNAANGKKTIVVQELLSISVASGESPKVDFQKILNATPKEQVQEKAHNQQKENSQRNDDSSPQLERGKKTENTVNVKQSDESPVPDKSDHVFDQQEFNDEQSINFLIPMRDQEPLIKSQTAEDVERGVMQQKDIPLKTIMTLNDEAKGASKEDVPAVRIVHVSMSSSQGIEINNNVMFTKDWLALREEQRMDNEILQIKQQIIPHEIMSQEESLVEALDMEKNLHLRTGSERQNVGEENSDKEKSNNLSQELDDHQKHVERKQESIDRTILDIKRKTDHTSSMQDFLVDNDSFISDDRGFSKVSITENIQGNIPNPLMQKSSTVSHNSIIHELPVIRQVSQALHVARQRGMDNMTLELKPEHLGRVEIKLEITDGQVRAIFNIDKVETYDLLRRDESLLQALLNESGLKADDGALNFNFRGEQQSFGDENSSLTTILPALSVDGEETEIVTPSVVIDHNRVLDRLI</sequence>
<dbReference type="RefSeq" id="WP_085784804.1">
    <property type="nucleotide sequence ID" value="NZ_CP008743.1"/>
</dbReference>
<feature type="region of interest" description="Disordered" evidence="1">
    <location>
        <begin position="242"/>
        <end position="277"/>
    </location>
</feature>
<dbReference type="AlphaFoldDB" id="A0A1W6N5V7"/>
<evidence type="ECO:0000313" key="3">
    <source>
        <dbReference type="EMBL" id="ARN85257.1"/>
    </source>
</evidence>
<accession>A0A1W6N5V7</accession>
<gene>
    <name evidence="3" type="ORF">GQ61_08110</name>
</gene>
<protein>
    <recommendedName>
        <fullName evidence="2">Flagellar hook-length control protein-like C-terminal domain-containing protein</fullName>
    </recommendedName>
</protein>
<dbReference type="STRING" id="1414854.GQ61_08110"/>
<dbReference type="InterPro" id="IPR021136">
    <property type="entry name" value="Flagellar_hook_control-like_C"/>
</dbReference>
<proteinExistence type="predicted"/>
<feature type="compositionally biased region" description="Basic and acidic residues" evidence="1">
    <location>
        <begin position="54"/>
        <end position="84"/>
    </location>
</feature>
<feature type="compositionally biased region" description="Basic and acidic residues" evidence="1">
    <location>
        <begin position="265"/>
        <end position="277"/>
    </location>
</feature>
<evidence type="ECO:0000259" key="2">
    <source>
        <dbReference type="Pfam" id="PF02120"/>
    </source>
</evidence>
<dbReference type="Gene3D" id="3.30.750.140">
    <property type="match status" value="1"/>
</dbReference>
<name>A0A1W6N5V7_9PROT</name>
<feature type="compositionally biased region" description="Basic and acidic residues" evidence="1">
    <location>
        <begin position="91"/>
        <end position="102"/>
    </location>
</feature>
<reference evidence="3 4" key="1">
    <citation type="submission" date="2014-06" db="EMBL/GenBank/DDBJ databases">
        <title>The genome of the endonuclear symbiont Nucleicultrix amoebiphila.</title>
        <authorList>
            <person name="Schulz F."/>
            <person name="Horn M."/>
        </authorList>
    </citation>
    <scope>NUCLEOTIDE SEQUENCE [LARGE SCALE GENOMIC DNA]</scope>
    <source>
        <strain evidence="3 4">FS5</strain>
    </source>
</reference>
<dbReference type="InterPro" id="IPR038610">
    <property type="entry name" value="FliK-like_C_sf"/>
</dbReference>
<evidence type="ECO:0000313" key="4">
    <source>
        <dbReference type="Proteomes" id="UP000237351"/>
    </source>
</evidence>
<dbReference type="Pfam" id="PF02120">
    <property type="entry name" value="Flg_hook"/>
    <property type="match status" value="1"/>
</dbReference>
<dbReference type="OrthoDB" id="7203912at2"/>
<keyword evidence="4" id="KW-1185">Reference proteome</keyword>